<evidence type="ECO:0000259" key="14">
    <source>
        <dbReference type="Pfam" id="PF07715"/>
    </source>
</evidence>
<reference evidence="15 16" key="1">
    <citation type="submission" date="2020-08" db="EMBL/GenBank/DDBJ databases">
        <title>Genomic Encyclopedia of Type Strains, Phase IV (KMG-IV): sequencing the most valuable type-strain genomes for metagenomic binning, comparative biology and taxonomic classification.</title>
        <authorList>
            <person name="Goeker M."/>
        </authorList>
    </citation>
    <scope>NUCLEOTIDE SEQUENCE [LARGE SCALE GENOMIC DNA]</scope>
    <source>
        <strain evidence="15 16">DSM 19512</strain>
    </source>
</reference>
<evidence type="ECO:0000256" key="4">
    <source>
        <dbReference type="ARBA" id="ARBA00022692"/>
    </source>
</evidence>
<proteinExistence type="inferred from homology"/>
<dbReference type="EMBL" id="JACIDH010000004">
    <property type="protein sequence ID" value="MBB3879025.1"/>
    <property type="molecule type" value="Genomic_DNA"/>
</dbReference>
<dbReference type="NCBIfam" id="TIGR01782">
    <property type="entry name" value="TonB-Xanth-Caul"/>
    <property type="match status" value="1"/>
</dbReference>
<evidence type="ECO:0000256" key="1">
    <source>
        <dbReference type="ARBA" id="ARBA00004571"/>
    </source>
</evidence>
<dbReference type="InterPro" id="IPR010917">
    <property type="entry name" value="TonB_rcpt_CS"/>
</dbReference>
<dbReference type="RefSeq" id="WP_183951212.1">
    <property type="nucleotide sequence ID" value="NZ_JACIDH010000004.1"/>
</dbReference>
<evidence type="ECO:0000256" key="10">
    <source>
        <dbReference type="PROSITE-ProRule" id="PRU10144"/>
    </source>
</evidence>
<dbReference type="Proteomes" id="UP000538670">
    <property type="component" value="Unassembled WGS sequence"/>
</dbReference>
<dbReference type="Gene3D" id="2.170.130.10">
    <property type="entry name" value="TonB-dependent receptor, plug domain"/>
    <property type="match status" value="1"/>
</dbReference>
<evidence type="ECO:0000313" key="16">
    <source>
        <dbReference type="Proteomes" id="UP000538670"/>
    </source>
</evidence>
<protein>
    <submittedName>
        <fullName evidence="15">TonB-dependent receptor</fullName>
    </submittedName>
</protein>
<accession>A0A7W6AC37</accession>
<evidence type="ECO:0000256" key="5">
    <source>
        <dbReference type="ARBA" id="ARBA00022729"/>
    </source>
</evidence>
<dbReference type="GO" id="GO:0009279">
    <property type="term" value="C:cell outer membrane"/>
    <property type="evidence" value="ECO:0007669"/>
    <property type="project" value="UniProtKB-SubCell"/>
</dbReference>
<evidence type="ECO:0000256" key="2">
    <source>
        <dbReference type="ARBA" id="ARBA00022448"/>
    </source>
</evidence>
<gene>
    <name evidence="15" type="ORF">GGR48_001448</name>
</gene>
<keyword evidence="6 11" id="KW-0798">TonB box</keyword>
<keyword evidence="8 9" id="KW-0998">Cell outer membrane</keyword>
<keyword evidence="5 12" id="KW-0732">Signal</keyword>
<sequence>MTASAKRAHVVRLLCGTAATLLIAGPAFANDPVAPVAAPAEPVPATDPAVDPQVGEEVVVKGHRQAIVDAQDEQLRSQSLATVVSGEELRVLPQQNLADLLTRLPGISSSVDQSRNAAATGEAQYVSIRGLDTSYNAYSLDGVRLAQTDARTRAISMNLLSPFSLQTVRVDKAPTARFDGDAIAGIIDMVPITAFDLPNHRTQIRLQGQLAGRADARRQDPWGGTVQVETAQRVGDLGVYASAYYGLKHVLGESTAMQHDWEKYNNNIPGMIRDNLDNLFPRGVQWQSFRNRIERVGGTLNLDWKGESTDLYLHSTYGRYNLKSWMDQTALRQTSLAPDQINPNPNKGSYDAAGFRADYGLTATHYFRTEHSKQELVTTKLGGQSRSGDFTFDYHGAYSRGSQDYPLRIQSGFAGRPYIGTATNSGTAAYRMVTSIGDRTFPQVVLTDAARAYLADPSKLKQWYVTQQFENTWERRLEGQFDTTWHHADQGLVSIAAGAKVEDAKRYANALGDDGALQYTFPNADGSNSPRYAATGPALTSLPGRFLGGFMNNAAQVPIYLIDTDYIENQVRQLSSPKLANLDPVKLKENRLDGRENRLSGYVMATLQFGQLQVVPGVRYEYNRFKGMYFQDQGNDTGKFVNSSRNYDQWLPSVIANYRPNDDMVIRASIRKSYSRPAFDLLLGPTQVTRNDLGEVTGVFIPNPNLDAQTSWNYDTSLEIKGQGTDFFSVSPFYKKLNHVLFATGTTNAGGDYNIWGNPQPEQQGGVEVSGLTTDATGQIYGVELFGRYTLKGLPGLLSGLGVQANVTLQKAKANVFVNGQMREQRMTQAPEVMYNAALFYSHGGFAAEWNYNYTGDRLYDLRSSRPDTYIQPTTISNLIVNYTMPSGLTVGASIQNLFNEHSYWATTSERKAYLSNDRKGGYVETGRIYMLNMTYAF</sequence>
<name>A0A7W6AC37_9SPHN</name>
<evidence type="ECO:0000256" key="7">
    <source>
        <dbReference type="ARBA" id="ARBA00023136"/>
    </source>
</evidence>
<dbReference type="InterPro" id="IPR012910">
    <property type="entry name" value="Plug_dom"/>
</dbReference>
<dbReference type="SUPFAM" id="SSF56935">
    <property type="entry name" value="Porins"/>
    <property type="match status" value="1"/>
</dbReference>
<organism evidence="15 16">
    <name type="scientific">Sphingomonas pseudosanguinis</name>
    <dbReference type="NCBI Taxonomy" id="413712"/>
    <lineage>
        <taxon>Bacteria</taxon>
        <taxon>Pseudomonadati</taxon>
        <taxon>Pseudomonadota</taxon>
        <taxon>Alphaproteobacteria</taxon>
        <taxon>Sphingomonadales</taxon>
        <taxon>Sphingomonadaceae</taxon>
        <taxon>Sphingomonas</taxon>
    </lineage>
</organism>
<dbReference type="Gene3D" id="2.40.170.20">
    <property type="entry name" value="TonB-dependent receptor, beta-barrel domain"/>
    <property type="match status" value="1"/>
</dbReference>
<dbReference type="Pfam" id="PF07715">
    <property type="entry name" value="Plug"/>
    <property type="match status" value="1"/>
</dbReference>
<evidence type="ECO:0000313" key="15">
    <source>
        <dbReference type="EMBL" id="MBB3879025.1"/>
    </source>
</evidence>
<evidence type="ECO:0000256" key="9">
    <source>
        <dbReference type="PROSITE-ProRule" id="PRU01360"/>
    </source>
</evidence>
<keyword evidence="2 9" id="KW-0813">Transport</keyword>
<evidence type="ECO:0000256" key="8">
    <source>
        <dbReference type="ARBA" id="ARBA00023237"/>
    </source>
</evidence>
<keyword evidence="15" id="KW-0675">Receptor</keyword>
<keyword evidence="4 9" id="KW-0812">Transmembrane</keyword>
<evidence type="ECO:0000259" key="13">
    <source>
        <dbReference type="Pfam" id="PF00593"/>
    </source>
</evidence>
<keyword evidence="16" id="KW-1185">Reference proteome</keyword>
<comment type="caution">
    <text evidence="15">The sequence shown here is derived from an EMBL/GenBank/DDBJ whole genome shotgun (WGS) entry which is preliminary data.</text>
</comment>
<dbReference type="InterPro" id="IPR010104">
    <property type="entry name" value="TonB_rcpt_bac"/>
</dbReference>
<dbReference type="InterPro" id="IPR000531">
    <property type="entry name" value="Beta-barrel_TonB"/>
</dbReference>
<comment type="subcellular location">
    <subcellularLocation>
        <location evidence="1 9">Cell outer membrane</location>
        <topology evidence="1 9">Multi-pass membrane protein</topology>
    </subcellularLocation>
</comment>
<dbReference type="PROSITE" id="PS52016">
    <property type="entry name" value="TONB_DEPENDENT_REC_3"/>
    <property type="match status" value="1"/>
</dbReference>
<dbReference type="PANTHER" id="PTHR40980:SF4">
    <property type="entry name" value="TONB-DEPENDENT RECEPTOR-LIKE BETA-BARREL DOMAIN-CONTAINING PROTEIN"/>
    <property type="match status" value="1"/>
</dbReference>
<feature type="domain" description="TonB-dependent receptor-like beta-barrel" evidence="13">
    <location>
        <begin position="463"/>
        <end position="898"/>
    </location>
</feature>
<feature type="chain" id="PRO_5031059967" evidence="12">
    <location>
        <begin position="30"/>
        <end position="938"/>
    </location>
</feature>
<dbReference type="PANTHER" id="PTHR40980">
    <property type="entry name" value="PLUG DOMAIN-CONTAINING PROTEIN"/>
    <property type="match status" value="1"/>
</dbReference>
<evidence type="ECO:0000256" key="3">
    <source>
        <dbReference type="ARBA" id="ARBA00022452"/>
    </source>
</evidence>
<feature type="domain" description="TonB-dependent receptor plug" evidence="14">
    <location>
        <begin position="80"/>
        <end position="186"/>
    </location>
</feature>
<keyword evidence="3 9" id="KW-1134">Transmembrane beta strand</keyword>
<dbReference type="InterPro" id="IPR036942">
    <property type="entry name" value="Beta-barrel_TonB_sf"/>
</dbReference>
<evidence type="ECO:0000256" key="6">
    <source>
        <dbReference type="ARBA" id="ARBA00023077"/>
    </source>
</evidence>
<feature type="signal peptide" evidence="12">
    <location>
        <begin position="1"/>
        <end position="29"/>
    </location>
</feature>
<dbReference type="PROSITE" id="PS01156">
    <property type="entry name" value="TONB_DEPENDENT_REC_2"/>
    <property type="match status" value="1"/>
</dbReference>
<feature type="short sequence motif" description="TonB C-terminal box" evidence="10">
    <location>
        <begin position="921"/>
        <end position="938"/>
    </location>
</feature>
<keyword evidence="7 9" id="KW-0472">Membrane</keyword>
<comment type="similarity">
    <text evidence="9 11">Belongs to the TonB-dependent receptor family.</text>
</comment>
<dbReference type="InterPro" id="IPR039426">
    <property type="entry name" value="TonB-dep_rcpt-like"/>
</dbReference>
<dbReference type="AlphaFoldDB" id="A0A7W6AC37"/>
<evidence type="ECO:0000256" key="11">
    <source>
        <dbReference type="RuleBase" id="RU003357"/>
    </source>
</evidence>
<dbReference type="Pfam" id="PF00593">
    <property type="entry name" value="TonB_dep_Rec_b-barrel"/>
    <property type="match status" value="1"/>
</dbReference>
<dbReference type="InterPro" id="IPR037066">
    <property type="entry name" value="Plug_dom_sf"/>
</dbReference>
<evidence type="ECO:0000256" key="12">
    <source>
        <dbReference type="SAM" id="SignalP"/>
    </source>
</evidence>